<comment type="caution">
    <text evidence="1">The sequence shown here is derived from an EMBL/GenBank/DDBJ whole genome shotgun (WGS) entry which is preliminary data.</text>
</comment>
<feature type="non-terminal residue" evidence="1">
    <location>
        <position position="1"/>
    </location>
</feature>
<keyword evidence="2" id="KW-1185">Reference proteome</keyword>
<sequence>TLIDQVDYILNHYDPFWLLIKGDSEAVEWIIHFNGLNREFVAGPLYKLSSDLDLHLHGTCQRGHFKCQ</sequence>
<gene>
    <name evidence="1" type="ORF">Ciccas_013914</name>
</gene>
<reference evidence="1 2" key="1">
    <citation type="submission" date="2024-11" db="EMBL/GenBank/DDBJ databases">
        <title>Adaptive evolution of stress response genes in parasites aligns with host niche diversity.</title>
        <authorList>
            <person name="Hahn C."/>
            <person name="Resl P."/>
        </authorList>
    </citation>
    <scope>NUCLEOTIDE SEQUENCE [LARGE SCALE GENOMIC DNA]</scope>
    <source>
        <strain evidence="1">EGGRZ-B1_66</strain>
        <tissue evidence="1">Body</tissue>
    </source>
</reference>
<dbReference type="EMBL" id="JBJKFK010007038">
    <property type="protein sequence ID" value="KAL3307570.1"/>
    <property type="molecule type" value="Genomic_DNA"/>
</dbReference>
<proteinExistence type="predicted"/>
<dbReference type="AlphaFoldDB" id="A0ABD2PKE0"/>
<protein>
    <submittedName>
        <fullName evidence="1">Uncharacterized protein</fullName>
    </submittedName>
</protein>
<evidence type="ECO:0000313" key="1">
    <source>
        <dbReference type="EMBL" id="KAL3307570.1"/>
    </source>
</evidence>
<organism evidence="1 2">
    <name type="scientific">Cichlidogyrus casuarinus</name>
    <dbReference type="NCBI Taxonomy" id="1844966"/>
    <lineage>
        <taxon>Eukaryota</taxon>
        <taxon>Metazoa</taxon>
        <taxon>Spiralia</taxon>
        <taxon>Lophotrochozoa</taxon>
        <taxon>Platyhelminthes</taxon>
        <taxon>Monogenea</taxon>
        <taxon>Monopisthocotylea</taxon>
        <taxon>Dactylogyridea</taxon>
        <taxon>Ancyrocephalidae</taxon>
        <taxon>Cichlidogyrus</taxon>
    </lineage>
</organism>
<accession>A0ABD2PKE0</accession>
<dbReference type="Proteomes" id="UP001626550">
    <property type="component" value="Unassembled WGS sequence"/>
</dbReference>
<evidence type="ECO:0000313" key="2">
    <source>
        <dbReference type="Proteomes" id="UP001626550"/>
    </source>
</evidence>
<name>A0ABD2PKE0_9PLAT</name>